<sequence length="306" mass="34117">MAKFGNYDVENMEVLCGLGKAISSPERVEILQLLYDKSLIIGEIARQMNLPASSTAYHLKILEQAGLIRMEEQPGTRGGQKLCTRKVDHAIIDLVRKDINIDEVYSVEMPVGAYSRCEVTPTCGLCTTDGTIGNEDVEYFFYTPQRFKAGMLWTSSGYVEYEFPNGVPKGKKPKKILISMEICSEAPGYREDWKSDITLWINGRECGTFTCPGDFGKRRGRLTPPCVANGSSQYGLQTAWEIQQKGTFINGEQVSMICAEDLDLDGAPYITVRIGNKPDAVYIGGFNLFGKNFGDYNQDIVLNIEY</sequence>
<dbReference type="PANTHER" id="PTHR43132">
    <property type="entry name" value="ARSENICAL RESISTANCE OPERON REPRESSOR ARSR-RELATED"/>
    <property type="match status" value="1"/>
</dbReference>
<dbReference type="SMART" id="SM00418">
    <property type="entry name" value="HTH_ARSR"/>
    <property type="match status" value="1"/>
</dbReference>
<dbReference type="Proteomes" id="UP000245412">
    <property type="component" value="Unassembled WGS sequence"/>
</dbReference>
<evidence type="ECO:0000256" key="1">
    <source>
        <dbReference type="ARBA" id="ARBA00023015"/>
    </source>
</evidence>
<dbReference type="InterPro" id="IPR001845">
    <property type="entry name" value="HTH_ArsR_DNA-bd_dom"/>
</dbReference>
<accession>A0AB73T376</accession>
<dbReference type="Gene3D" id="1.10.10.10">
    <property type="entry name" value="Winged helix-like DNA-binding domain superfamily/Winged helix DNA-binding domain"/>
    <property type="match status" value="1"/>
</dbReference>
<dbReference type="GO" id="GO:0003700">
    <property type="term" value="F:DNA-binding transcription factor activity"/>
    <property type="evidence" value="ECO:0007669"/>
    <property type="project" value="InterPro"/>
</dbReference>
<gene>
    <name evidence="5" type="ORF">C7383_107170</name>
</gene>
<dbReference type="AlphaFoldDB" id="A0AB73T376"/>
<keyword evidence="2" id="KW-0238">DNA-binding</keyword>
<dbReference type="RefSeq" id="WP_109626997.1">
    <property type="nucleotide sequence ID" value="NZ_JANKBI010000024.1"/>
</dbReference>
<dbReference type="PROSITE" id="PS50987">
    <property type="entry name" value="HTH_ARSR_2"/>
    <property type="match status" value="1"/>
</dbReference>
<name>A0AB73T376_9FIRM</name>
<dbReference type="InterPro" id="IPR036390">
    <property type="entry name" value="WH_DNA-bd_sf"/>
</dbReference>
<dbReference type="InterPro" id="IPR011991">
    <property type="entry name" value="ArsR-like_HTH"/>
</dbReference>
<dbReference type="SUPFAM" id="SSF46785">
    <property type="entry name" value="Winged helix' DNA-binding domain"/>
    <property type="match status" value="1"/>
</dbReference>
<protein>
    <submittedName>
        <fullName evidence="5">Transcriptional regulator</fullName>
    </submittedName>
</protein>
<keyword evidence="6" id="KW-1185">Reference proteome</keyword>
<dbReference type="InterPro" id="IPR036388">
    <property type="entry name" value="WH-like_DNA-bd_sf"/>
</dbReference>
<dbReference type="InterPro" id="IPR051011">
    <property type="entry name" value="Metal_resp_trans_reg"/>
</dbReference>
<dbReference type="PANTHER" id="PTHR43132:SF2">
    <property type="entry name" value="ARSENICAL RESISTANCE OPERON REPRESSOR ARSR-RELATED"/>
    <property type="match status" value="1"/>
</dbReference>
<evidence type="ECO:0000313" key="5">
    <source>
        <dbReference type="EMBL" id="PWJ75163.1"/>
    </source>
</evidence>
<comment type="caution">
    <text evidence="5">The sequence shown here is derived from an EMBL/GenBank/DDBJ whole genome shotgun (WGS) entry which is preliminary data.</text>
</comment>
<feature type="domain" description="HTH arsR-type" evidence="4">
    <location>
        <begin position="7"/>
        <end position="102"/>
    </location>
</feature>
<evidence type="ECO:0000313" key="6">
    <source>
        <dbReference type="Proteomes" id="UP000245412"/>
    </source>
</evidence>
<reference evidence="5 6" key="1">
    <citation type="submission" date="2018-05" db="EMBL/GenBank/DDBJ databases">
        <authorList>
            <person name="Goeker M."/>
            <person name="Huntemann M."/>
            <person name="Clum A."/>
            <person name="Pillay M."/>
            <person name="Palaniappan K."/>
            <person name="Varghese N."/>
            <person name="Mikhailova N."/>
            <person name="Stamatis D."/>
            <person name="Reddy T."/>
            <person name="Daum C."/>
            <person name="Shapiro N."/>
            <person name="Ivanova N."/>
            <person name="Kyrpides N."/>
            <person name="Woyke T."/>
        </authorList>
    </citation>
    <scope>NUCLEOTIDE SEQUENCE [LARGE SCALE GENOMIC DNA]</scope>
    <source>
        <strain evidence="5 6">DSM 26524</strain>
    </source>
</reference>
<organism evidence="5 6">
    <name type="scientific">Murimonas intestini</name>
    <dbReference type="NCBI Taxonomy" id="1337051"/>
    <lineage>
        <taxon>Bacteria</taxon>
        <taxon>Bacillati</taxon>
        <taxon>Bacillota</taxon>
        <taxon>Clostridia</taxon>
        <taxon>Lachnospirales</taxon>
        <taxon>Lachnospiraceae</taxon>
        <taxon>Murimonas</taxon>
    </lineage>
</organism>
<keyword evidence="1" id="KW-0805">Transcription regulation</keyword>
<evidence type="ECO:0000259" key="4">
    <source>
        <dbReference type="PROSITE" id="PS50987"/>
    </source>
</evidence>
<evidence type="ECO:0000256" key="2">
    <source>
        <dbReference type="ARBA" id="ARBA00023125"/>
    </source>
</evidence>
<keyword evidence="3" id="KW-0804">Transcription</keyword>
<dbReference type="EMBL" id="QGGY01000007">
    <property type="protein sequence ID" value="PWJ75163.1"/>
    <property type="molecule type" value="Genomic_DNA"/>
</dbReference>
<dbReference type="Pfam" id="PF12840">
    <property type="entry name" value="HTH_20"/>
    <property type="match status" value="1"/>
</dbReference>
<dbReference type="CDD" id="cd00090">
    <property type="entry name" value="HTH_ARSR"/>
    <property type="match status" value="1"/>
</dbReference>
<proteinExistence type="predicted"/>
<evidence type="ECO:0000256" key="3">
    <source>
        <dbReference type="ARBA" id="ARBA00023163"/>
    </source>
</evidence>
<dbReference type="GO" id="GO:0003677">
    <property type="term" value="F:DNA binding"/>
    <property type="evidence" value="ECO:0007669"/>
    <property type="project" value="UniProtKB-KW"/>
</dbReference>